<dbReference type="PANTHER" id="PTHR10137:SF0">
    <property type="entry name" value="V-TYPE PROTON ATPASE SUBUNIT C"/>
    <property type="match status" value="1"/>
</dbReference>
<keyword evidence="3 6" id="KW-0375">Hydrogen ion transport</keyword>
<evidence type="ECO:0000313" key="8">
    <source>
        <dbReference type="Proteomes" id="UP001165080"/>
    </source>
</evidence>
<dbReference type="Gene3D" id="1.20.1460.10">
    <property type="entry name" value="subunit c (vma5p) of the yeast v-atpase, domain 2"/>
    <property type="match status" value="1"/>
</dbReference>
<proteinExistence type="inferred from homology"/>
<dbReference type="Proteomes" id="UP001165080">
    <property type="component" value="Unassembled WGS sequence"/>
</dbReference>
<evidence type="ECO:0000313" key="7">
    <source>
        <dbReference type="EMBL" id="GLC77810.1"/>
    </source>
</evidence>
<keyword evidence="8" id="KW-1185">Reference proteome</keyword>
<dbReference type="AlphaFoldDB" id="A0A9W6C3H1"/>
<dbReference type="FunFam" id="3.30.70.100:FF:000002">
    <property type="entry name" value="V-type proton ATPase subunit C"/>
    <property type="match status" value="1"/>
</dbReference>
<dbReference type="PANTHER" id="PTHR10137">
    <property type="entry name" value="V-TYPE PROTON ATPASE SUBUNIT C"/>
    <property type="match status" value="1"/>
</dbReference>
<dbReference type="InterPro" id="IPR036132">
    <property type="entry name" value="Vac_ATP_synth_c_sf"/>
</dbReference>
<accession>A0A9W6C3H1</accession>
<dbReference type="Pfam" id="PF03223">
    <property type="entry name" value="V-ATPase_C"/>
    <property type="match status" value="1"/>
</dbReference>
<comment type="caution">
    <text evidence="7">The sequence shown here is derived from an EMBL/GenBank/DDBJ whole genome shotgun (WGS) entry which is preliminary data.</text>
</comment>
<comment type="similarity">
    <text evidence="1 6">Belongs to the V-ATPase C subunit family.</text>
</comment>
<gene>
    <name evidence="7" type="primary">PSPAR12</name>
    <name evidence="7" type="ORF">PLESTB_000956300</name>
</gene>
<dbReference type="CDD" id="cd14785">
    <property type="entry name" value="V-ATPase_C"/>
    <property type="match status" value="1"/>
</dbReference>
<comment type="subunit">
    <text evidence="6">V-ATPase is a heteromultimeric enzyme composed of a peripheral catalytic V1 complex (components A to H) attached to an integral membrane V0 proton pore complex.</text>
</comment>
<comment type="function">
    <text evidence="5">Subunit of the peripheral V1 complex of vacuolar ATPase. Subunit C is necessary for the assembly of the catalytic sector of the enzyme and is likely to have a specific function in its catalytic activity. V-ATPase is responsible for acidifying a variety of intracellular compartments in eukaryotic cells.</text>
</comment>
<keyword evidence="4 6" id="KW-0406">Ion transport</keyword>
<protein>
    <recommendedName>
        <fullName evidence="6">V-type proton ATPase subunit C</fullName>
    </recommendedName>
</protein>
<evidence type="ECO:0000256" key="2">
    <source>
        <dbReference type="ARBA" id="ARBA00022448"/>
    </source>
</evidence>
<dbReference type="InterPro" id="IPR004907">
    <property type="entry name" value="ATPase_V1-cplx_csu"/>
</dbReference>
<reference evidence="7 8" key="1">
    <citation type="journal article" date="2023" name="Commun. Biol.">
        <title>Reorganization of the ancestral sex-determining regions during the evolution of trioecy in Pleodorina starrii.</title>
        <authorList>
            <person name="Takahashi K."/>
            <person name="Suzuki S."/>
            <person name="Kawai-Toyooka H."/>
            <person name="Yamamoto K."/>
            <person name="Hamaji T."/>
            <person name="Ootsuki R."/>
            <person name="Yamaguchi H."/>
            <person name="Kawachi M."/>
            <person name="Higashiyama T."/>
            <person name="Nozaki H."/>
        </authorList>
    </citation>
    <scope>NUCLEOTIDE SEQUENCE [LARGE SCALE GENOMIC DNA]</scope>
    <source>
        <strain evidence="7 8">NIES-4479</strain>
    </source>
</reference>
<name>A0A9W6C3H1_9CHLO</name>
<dbReference type="EMBL" id="BRXU01000012">
    <property type="protein sequence ID" value="GLC77810.1"/>
    <property type="molecule type" value="Genomic_DNA"/>
</dbReference>
<dbReference type="SUPFAM" id="SSF118203">
    <property type="entry name" value="Vacuolar ATP synthase subunit C"/>
    <property type="match status" value="1"/>
</dbReference>
<dbReference type="GO" id="GO:0046961">
    <property type="term" value="F:proton-transporting ATPase activity, rotational mechanism"/>
    <property type="evidence" value="ECO:0007669"/>
    <property type="project" value="InterPro"/>
</dbReference>
<evidence type="ECO:0000256" key="4">
    <source>
        <dbReference type="ARBA" id="ARBA00023065"/>
    </source>
</evidence>
<dbReference type="GO" id="GO:0000221">
    <property type="term" value="C:vacuolar proton-transporting V-type ATPase, V1 domain"/>
    <property type="evidence" value="ECO:0007669"/>
    <property type="project" value="TreeGrafter"/>
</dbReference>
<evidence type="ECO:0000256" key="1">
    <source>
        <dbReference type="ARBA" id="ARBA00006138"/>
    </source>
</evidence>
<dbReference type="Gene3D" id="3.30.70.1180">
    <property type="entry name" value="Vacuolar atp synthase subunit c, domain 1"/>
    <property type="match status" value="1"/>
</dbReference>
<keyword evidence="2 6" id="KW-0813">Transport</keyword>
<evidence type="ECO:0000256" key="5">
    <source>
        <dbReference type="ARBA" id="ARBA00025445"/>
    </source>
</evidence>
<evidence type="ECO:0000256" key="3">
    <source>
        <dbReference type="ARBA" id="ARBA00022781"/>
    </source>
</evidence>
<evidence type="ECO:0000256" key="6">
    <source>
        <dbReference type="RuleBase" id="RU364010"/>
    </source>
</evidence>
<sequence>MVYWLVSLQLQNHRKDAVWELLQERTSASMLCTNYKLDVPDLRIGTLDSLMALSDELSKTSNLIEAVIGKVKRQINESGGVKALASLTVEGMSTDVYVQRFKWDEAKFPTRRLLKETVDKMIELISRIDDDLKVKVSEYNTLKSQLSQVTRKAQGSLAVRDISTVVKPQHVIDTEHLGTLFVVVSKFSLKEWEDGYAKMADFVVPRSSAVVAEDNDYALVSVVLFKRVFDDFKAAARSKGYQVREYVPPAEGLELSQAQSVQLKRDVELKKGALEQWCRTAYGEVFTCYMHMLMVRLFVESILRYGLPPMFQAAVVRPQEKAETKLRAELETTFGGGKTHFWKDDGSNLGAGLVDDAELCPYVSLTINTDVAAGYA</sequence>
<comment type="function">
    <text evidence="6">Subunit of the V1 complex of vacuolar(H+)-ATPase (V-ATPase), a multisubunit enzyme composed of a peripheral complex (V1) that hydrolyzes ATP and a membrane integral complex (V0) that translocates protons. V-ATPase is responsible for acidifying and maintaining the pH of intracellular compartments and in some cell types, is targeted to the plasma membrane, where it is responsible for acidifying the extracellular environment. Subunit C is necessary for the assembly of the catalytic sector of the enzyme and is likely to have a specific function in its catalytic activity.</text>
</comment>
<organism evidence="7 8">
    <name type="scientific">Pleodorina starrii</name>
    <dbReference type="NCBI Taxonomy" id="330485"/>
    <lineage>
        <taxon>Eukaryota</taxon>
        <taxon>Viridiplantae</taxon>
        <taxon>Chlorophyta</taxon>
        <taxon>core chlorophytes</taxon>
        <taxon>Chlorophyceae</taxon>
        <taxon>CS clade</taxon>
        <taxon>Chlamydomonadales</taxon>
        <taxon>Volvocaceae</taxon>
        <taxon>Pleodorina</taxon>
    </lineage>
</organism>
<dbReference type="Gene3D" id="3.30.70.100">
    <property type="match status" value="1"/>
</dbReference>